<evidence type="ECO:0000313" key="1">
    <source>
        <dbReference type="EMBL" id="KAK8759350.1"/>
    </source>
</evidence>
<dbReference type="EMBL" id="JARKHS020033147">
    <property type="protein sequence ID" value="KAK8759350.1"/>
    <property type="molecule type" value="Genomic_DNA"/>
</dbReference>
<keyword evidence="2" id="KW-1185">Reference proteome</keyword>
<gene>
    <name evidence="1" type="ORF">V5799_003018</name>
</gene>
<proteinExistence type="predicted"/>
<protein>
    <submittedName>
        <fullName evidence="1">Uncharacterized protein</fullName>
    </submittedName>
</protein>
<name>A0AAQ4DA60_AMBAM</name>
<organism evidence="1 2">
    <name type="scientific">Amblyomma americanum</name>
    <name type="common">Lone star tick</name>
    <dbReference type="NCBI Taxonomy" id="6943"/>
    <lineage>
        <taxon>Eukaryota</taxon>
        <taxon>Metazoa</taxon>
        <taxon>Ecdysozoa</taxon>
        <taxon>Arthropoda</taxon>
        <taxon>Chelicerata</taxon>
        <taxon>Arachnida</taxon>
        <taxon>Acari</taxon>
        <taxon>Parasitiformes</taxon>
        <taxon>Ixodida</taxon>
        <taxon>Ixodoidea</taxon>
        <taxon>Ixodidae</taxon>
        <taxon>Amblyomminae</taxon>
        <taxon>Amblyomma</taxon>
    </lineage>
</organism>
<sequence length="98" mass="11061">MKEDTTNHPVAQMMELSLEYGIDALVAFSREYDVTGNVSTCFSLQIRLNQEVEQFFSVLQSLEEDATEELYSLVLTRYALVNDTGLTEELLEADEDSG</sequence>
<comment type="caution">
    <text evidence="1">The sequence shown here is derived from an EMBL/GenBank/DDBJ whole genome shotgun (WGS) entry which is preliminary data.</text>
</comment>
<reference evidence="1 2" key="1">
    <citation type="journal article" date="2023" name="Arcadia Sci">
        <title>De novo assembly of a long-read Amblyomma americanum tick genome.</title>
        <authorList>
            <person name="Chou S."/>
            <person name="Poskanzer K.E."/>
            <person name="Rollins M."/>
            <person name="Thuy-Boun P.S."/>
        </authorList>
    </citation>
    <scope>NUCLEOTIDE SEQUENCE [LARGE SCALE GENOMIC DNA]</scope>
    <source>
        <strain evidence="1">F_SG_1</strain>
        <tissue evidence="1">Salivary glands</tissue>
    </source>
</reference>
<evidence type="ECO:0000313" key="2">
    <source>
        <dbReference type="Proteomes" id="UP001321473"/>
    </source>
</evidence>
<dbReference type="Proteomes" id="UP001321473">
    <property type="component" value="Unassembled WGS sequence"/>
</dbReference>
<dbReference type="AlphaFoldDB" id="A0AAQ4DA60"/>
<accession>A0AAQ4DA60</accession>